<gene>
    <name evidence="3" type="ORF">LIER_36683</name>
</gene>
<keyword evidence="4" id="KW-1185">Reference proteome</keyword>
<name>A0AAV3P9Z4_LITER</name>
<dbReference type="PROSITE" id="PS50848">
    <property type="entry name" value="START"/>
    <property type="match status" value="1"/>
</dbReference>
<dbReference type="InterPro" id="IPR051213">
    <property type="entry name" value="START_lipid_transfer"/>
</dbReference>
<protein>
    <recommendedName>
        <fullName evidence="2">START domain-containing protein</fullName>
    </recommendedName>
</protein>
<dbReference type="EMBL" id="BAABME010016979">
    <property type="protein sequence ID" value="GAA0148260.1"/>
    <property type="molecule type" value="Genomic_DNA"/>
</dbReference>
<dbReference type="GO" id="GO:0005737">
    <property type="term" value="C:cytoplasm"/>
    <property type="evidence" value="ECO:0007669"/>
    <property type="project" value="UniProtKB-ARBA"/>
</dbReference>
<evidence type="ECO:0000313" key="4">
    <source>
        <dbReference type="Proteomes" id="UP001454036"/>
    </source>
</evidence>
<dbReference type="AlphaFoldDB" id="A0AAV3P9Z4"/>
<keyword evidence="1" id="KW-0472">Membrane</keyword>
<sequence>MTLWRNPLYVGVIFVGFLLTKALWVQLDISNQFFHGAMMDCSSSTMSYQALRDSETGPPQYRSRTVYEDANPEMLWDFFWDDEFRAEWDHMLIKAETLEENVMMVQCFHSFAVIGSCRIWDLGRSYYCVTKVCYD</sequence>
<dbReference type="InterPro" id="IPR002913">
    <property type="entry name" value="START_lipid-bd_dom"/>
</dbReference>
<feature type="transmembrane region" description="Helical" evidence="1">
    <location>
        <begin position="6"/>
        <end position="24"/>
    </location>
</feature>
<keyword evidence="1" id="KW-1133">Transmembrane helix</keyword>
<dbReference type="InterPro" id="IPR023393">
    <property type="entry name" value="START-like_dom_sf"/>
</dbReference>
<feature type="domain" description="START" evidence="2">
    <location>
        <begin position="24"/>
        <end position="100"/>
    </location>
</feature>
<accession>A0AAV3P9Z4</accession>
<keyword evidence="1" id="KW-0812">Transmembrane</keyword>
<dbReference type="Proteomes" id="UP001454036">
    <property type="component" value="Unassembled WGS sequence"/>
</dbReference>
<proteinExistence type="predicted"/>
<comment type="caution">
    <text evidence="3">The sequence shown here is derived from an EMBL/GenBank/DDBJ whole genome shotgun (WGS) entry which is preliminary data.</text>
</comment>
<evidence type="ECO:0000313" key="3">
    <source>
        <dbReference type="EMBL" id="GAA0148260.1"/>
    </source>
</evidence>
<dbReference type="SUPFAM" id="SSF55961">
    <property type="entry name" value="Bet v1-like"/>
    <property type="match status" value="1"/>
</dbReference>
<organism evidence="3 4">
    <name type="scientific">Lithospermum erythrorhizon</name>
    <name type="common">Purple gromwell</name>
    <name type="synonym">Lithospermum officinale var. erythrorhizon</name>
    <dbReference type="NCBI Taxonomy" id="34254"/>
    <lineage>
        <taxon>Eukaryota</taxon>
        <taxon>Viridiplantae</taxon>
        <taxon>Streptophyta</taxon>
        <taxon>Embryophyta</taxon>
        <taxon>Tracheophyta</taxon>
        <taxon>Spermatophyta</taxon>
        <taxon>Magnoliopsida</taxon>
        <taxon>eudicotyledons</taxon>
        <taxon>Gunneridae</taxon>
        <taxon>Pentapetalae</taxon>
        <taxon>asterids</taxon>
        <taxon>lamiids</taxon>
        <taxon>Boraginales</taxon>
        <taxon>Boraginaceae</taxon>
        <taxon>Boraginoideae</taxon>
        <taxon>Lithospermeae</taxon>
        <taxon>Lithospermum</taxon>
    </lineage>
</organism>
<evidence type="ECO:0000256" key="1">
    <source>
        <dbReference type="SAM" id="Phobius"/>
    </source>
</evidence>
<dbReference type="Gene3D" id="3.30.530.20">
    <property type="match status" value="1"/>
</dbReference>
<dbReference type="GO" id="GO:0008289">
    <property type="term" value="F:lipid binding"/>
    <property type="evidence" value="ECO:0007669"/>
    <property type="project" value="InterPro"/>
</dbReference>
<dbReference type="PANTHER" id="PTHR19308">
    <property type="entry name" value="PHOSPHATIDYLCHOLINE TRANSFER PROTEIN"/>
    <property type="match status" value="1"/>
</dbReference>
<dbReference type="PANTHER" id="PTHR19308:SF39">
    <property type="entry name" value="PHOSPHATIDYLCHOLINE TRANSFER PROTEIN"/>
    <property type="match status" value="1"/>
</dbReference>
<evidence type="ECO:0000259" key="2">
    <source>
        <dbReference type="PROSITE" id="PS50848"/>
    </source>
</evidence>
<reference evidence="3 4" key="1">
    <citation type="submission" date="2024-01" db="EMBL/GenBank/DDBJ databases">
        <title>The complete chloroplast genome sequence of Lithospermum erythrorhizon: insights into the phylogenetic relationship among Boraginaceae species and the maternal lineages of purple gromwells.</title>
        <authorList>
            <person name="Okada T."/>
            <person name="Watanabe K."/>
        </authorList>
    </citation>
    <scope>NUCLEOTIDE SEQUENCE [LARGE SCALE GENOMIC DNA]</scope>
</reference>